<dbReference type="EMBL" id="BTGU01000067">
    <property type="protein sequence ID" value="GMN56956.1"/>
    <property type="molecule type" value="Genomic_DNA"/>
</dbReference>
<keyword evidence="1" id="KW-0863">Zinc-finger</keyword>
<dbReference type="PROSITE" id="PS50158">
    <property type="entry name" value="ZF_CCHC"/>
    <property type="match status" value="1"/>
</dbReference>
<gene>
    <name evidence="4" type="ORF">TIFTF001_026061</name>
</gene>
<keyword evidence="1" id="KW-0479">Metal-binding</keyword>
<evidence type="ECO:0000256" key="2">
    <source>
        <dbReference type="SAM" id="MobiDB-lite"/>
    </source>
</evidence>
<feature type="domain" description="CCHC-type" evidence="3">
    <location>
        <begin position="87"/>
        <end position="100"/>
    </location>
</feature>
<keyword evidence="5" id="KW-1185">Reference proteome</keyword>
<dbReference type="GO" id="GO:0003676">
    <property type="term" value="F:nucleic acid binding"/>
    <property type="evidence" value="ECO:0007669"/>
    <property type="project" value="InterPro"/>
</dbReference>
<evidence type="ECO:0000313" key="4">
    <source>
        <dbReference type="EMBL" id="GMN56956.1"/>
    </source>
</evidence>
<evidence type="ECO:0000256" key="1">
    <source>
        <dbReference type="PROSITE-ProRule" id="PRU00047"/>
    </source>
</evidence>
<feature type="compositionally biased region" description="Basic and acidic residues" evidence="2">
    <location>
        <begin position="186"/>
        <end position="195"/>
    </location>
</feature>
<proteinExistence type="predicted"/>
<sequence>MWKVAGGFTIREMENDVFVFFLGMRRRGGEFLRWNHGYLINICGSFLHVRVLIDVSKPIRKVVPVLVSTNGTTHRAELKFERIPDFCYVCGRIGHITTKCLEPVANEMIELGNFQYGDWLKAASFFFFFSGNSYGDVGNVKRRGGHPRLVSDANRNLRGRYHRDEDYGGAPRSDSSGAKGIFQPKPPERNQRHSETVSIDVESDLPDGSKQARKKVIVVAKVSNRTDNNIDAGTVKLKNQGIPNSSDRPYATMDDFREVMEECDLYYLGFEGCWRNRFPSHRVYHLDFFGLEHRAILLKLVDSVRAGQGPKKHRRFIFEPMWMTDGSFNEMLRAILVA</sequence>
<evidence type="ECO:0000259" key="3">
    <source>
        <dbReference type="PROSITE" id="PS50158"/>
    </source>
</evidence>
<accession>A0AA88AZD6</accession>
<organism evidence="4 5">
    <name type="scientific">Ficus carica</name>
    <name type="common">Common fig</name>
    <dbReference type="NCBI Taxonomy" id="3494"/>
    <lineage>
        <taxon>Eukaryota</taxon>
        <taxon>Viridiplantae</taxon>
        <taxon>Streptophyta</taxon>
        <taxon>Embryophyta</taxon>
        <taxon>Tracheophyta</taxon>
        <taxon>Spermatophyta</taxon>
        <taxon>Magnoliopsida</taxon>
        <taxon>eudicotyledons</taxon>
        <taxon>Gunneridae</taxon>
        <taxon>Pentapetalae</taxon>
        <taxon>rosids</taxon>
        <taxon>fabids</taxon>
        <taxon>Rosales</taxon>
        <taxon>Moraceae</taxon>
        <taxon>Ficeae</taxon>
        <taxon>Ficus</taxon>
    </lineage>
</organism>
<dbReference type="Proteomes" id="UP001187192">
    <property type="component" value="Unassembled WGS sequence"/>
</dbReference>
<name>A0AA88AZD6_FICCA</name>
<keyword evidence="1" id="KW-0862">Zinc</keyword>
<comment type="caution">
    <text evidence="4">The sequence shown here is derived from an EMBL/GenBank/DDBJ whole genome shotgun (WGS) entry which is preliminary data.</text>
</comment>
<dbReference type="InterPro" id="IPR001878">
    <property type="entry name" value="Znf_CCHC"/>
</dbReference>
<dbReference type="Pfam" id="PF14392">
    <property type="entry name" value="zf-CCHC_4"/>
    <property type="match status" value="1"/>
</dbReference>
<protein>
    <recommendedName>
        <fullName evidence="3">CCHC-type domain-containing protein</fullName>
    </recommendedName>
</protein>
<dbReference type="InterPro" id="IPR025836">
    <property type="entry name" value="Zn_knuckle_CX2CX4HX4C"/>
</dbReference>
<evidence type="ECO:0000313" key="5">
    <source>
        <dbReference type="Proteomes" id="UP001187192"/>
    </source>
</evidence>
<dbReference type="GO" id="GO:0008270">
    <property type="term" value="F:zinc ion binding"/>
    <property type="evidence" value="ECO:0007669"/>
    <property type="project" value="UniProtKB-KW"/>
</dbReference>
<reference evidence="4" key="1">
    <citation type="submission" date="2023-07" db="EMBL/GenBank/DDBJ databases">
        <title>draft genome sequence of fig (Ficus carica).</title>
        <authorList>
            <person name="Takahashi T."/>
            <person name="Nishimura K."/>
        </authorList>
    </citation>
    <scope>NUCLEOTIDE SEQUENCE</scope>
</reference>
<feature type="region of interest" description="Disordered" evidence="2">
    <location>
        <begin position="143"/>
        <end position="208"/>
    </location>
</feature>
<dbReference type="AlphaFoldDB" id="A0AA88AZD6"/>